<evidence type="ECO:0000313" key="2">
    <source>
        <dbReference type="Proteomes" id="UP000184513"/>
    </source>
</evidence>
<sequence length="204" mass="24023">MYRFLAGLLTAILLFLLIFYFVHRRKEKEELQLNTALIEQEIKQVGKLIVTEGHFSQILSYKNTRRNYFDIFSANKKALVIVNAKVTIGYDLRQIQTEIDPEARQVRITSIPEPEVNIYPDLQYYDVSQDYFNKFDAADYNKIKGRINTILEEKINQSDLKSDARERLLTELSRIYILTKTMGWSLHFEETTINSPEELRGLEF</sequence>
<protein>
    <recommendedName>
        <fullName evidence="3">DUF4230 domain-containing protein</fullName>
    </recommendedName>
</protein>
<dbReference type="Proteomes" id="UP000184513">
    <property type="component" value="Unassembled WGS sequence"/>
</dbReference>
<gene>
    <name evidence="1" type="ORF">SAMN04488057_103335</name>
</gene>
<keyword evidence="2" id="KW-1185">Reference proteome</keyword>
<dbReference type="AlphaFoldDB" id="A0A1M7LLM3"/>
<dbReference type="Pfam" id="PF14014">
    <property type="entry name" value="DUF4230"/>
    <property type="match status" value="1"/>
</dbReference>
<proteinExistence type="predicted"/>
<organism evidence="1 2">
    <name type="scientific">Cyclobacterium lianum</name>
    <dbReference type="NCBI Taxonomy" id="388280"/>
    <lineage>
        <taxon>Bacteria</taxon>
        <taxon>Pseudomonadati</taxon>
        <taxon>Bacteroidota</taxon>
        <taxon>Cytophagia</taxon>
        <taxon>Cytophagales</taxon>
        <taxon>Cyclobacteriaceae</taxon>
        <taxon>Cyclobacterium</taxon>
    </lineage>
</organism>
<dbReference type="InterPro" id="IPR025324">
    <property type="entry name" value="DUF4230"/>
</dbReference>
<reference evidence="1 2" key="1">
    <citation type="submission" date="2016-11" db="EMBL/GenBank/DDBJ databases">
        <authorList>
            <person name="Jaros S."/>
            <person name="Januszkiewicz K."/>
            <person name="Wedrychowicz H."/>
        </authorList>
    </citation>
    <scope>NUCLEOTIDE SEQUENCE [LARGE SCALE GENOMIC DNA]</scope>
    <source>
        <strain evidence="1 2">CGMCC 1.6102</strain>
    </source>
</reference>
<dbReference type="EMBL" id="FRCY01000003">
    <property type="protein sequence ID" value="SHM79050.1"/>
    <property type="molecule type" value="Genomic_DNA"/>
</dbReference>
<evidence type="ECO:0008006" key="3">
    <source>
        <dbReference type="Google" id="ProtNLM"/>
    </source>
</evidence>
<name>A0A1M7LLM3_9BACT</name>
<dbReference type="STRING" id="388280.SAMN04488057_103335"/>
<evidence type="ECO:0000313" key="1">
    <source>
        <dbReference type="EMBL" id="SHM79050.1"/>
    </source>
</evidence>
<accession>A0A1M7LLM3</accession>
<dbReference type="RefSeq" id="WP_073093760.1">
    <property type="nucleotide sequence ID" value="NZ_FRCY01000003.1"/>
</dbReference>
<dbReference type="OrthoDB" id="5700441at2"/>